<keyword evidence="2" id="KW-1185">Reference proteome</keyword>
<protein>
    <submittedName>
        <fullName evidence="1">Uncharacterized protein</fullName>
    </submittedName>
</protein>
<gene>
    <name evidence="1" type="ORF">TSA1_20355</name>
</gene>
<sequence>MVWSYFPFAETPDIPARTRHAAIIIGAFSAIDAARMLGHPAPAYGAAVAVYTSSQVRKFGDNLPIGIIQVPLDRARQNKNNSAFFIDTRVRAYLPIHKDYFPDLDAPDHGLIASIDPGLFRRIMEEFARVNERAREQIVTVGPLRPR</sequence>
<proteinExistence type="predicted"/>
<name>A0A2M6UE03_9BRAD</name>
<comment type="caution">
    <text evidence="1">The sequence shown here is derived from an EMBL/GenBank/DDBJ whole genome shotgun (WGS) entry which is preliminary data.</text>
</comment>
<dbReference type="Proteomes" id="UP000228930">
    <property type="component" value="Unassembled WGS sequence"/>
</dbReference>
<accession>A0A2M6UE03</accession>
<organism evidence="1 2">
    <name type="scientific">Bradyrhizobium nitroreducens</name>
    <dbReference type="NCBI Taxonomy" id="709803"/>
    <lineage>
        <taxon>Bacteria</taxon>
        <taxon>Pseudomonadati</taxon>
        <taxon>Pseudomonadota</taxon>
        <taxon>Alphaproteobacteria</taxon>
        <taxon>Hyphomicrobiales</taxon>
        <taxon>Nitrobacteraceae</taxon>
        <taxon>Bradyrhizobium</taxon>
    </lineage>
</organism>
<reference evidence="1 2" key="1">
    <citation type="submission" date="2015-06" db="EMBL/GenBank/DDBJ databases">
        <title>Comparative genome analysis of nirS-carrying Bradyrhizobium sp. strains.</title>
        <authorList>
            <person name="Ishii S."/>
            <person name="Jang J."/>
            <person name="Nishizawa T."/>
            <person name="Senoo K."/>
        </authorList>
    </citation>
    <scope>NUCLEOTIDE SEQUENCE [LARGE SCALE GENOMIC DNA]</scope>
    <source>
        <strain evidence="1 2">TSA1</strain>
    </source>
</reference>
<dbReference type="EMBL" id="LFJC01000003">
    <property type="protein sequence ID" value="PIT02842.1"/>
    <property type="molecule type" value="Genomic_DNA"/>
</dbReference>
<evidence type="ECO:0000313" key="1">
    <source>
        <dbReference type="EMBL" id="PIT02842.1"/>
    </source>
</evidence>
<dbReference type="AlphaFoldDB" id="A0A2M6UE03"/>
<evidence type="ECO:0000313" key="2">
    <source>
        <dbReference type="Proteomes" id="UP000228930"/>
    </source>
</evidence>